<accession>A0A9E7U8A7</accession>
<dbReference type="EMBL" id="CP104003">
    <property type="protein sequence ID" value="UWM54556.1"/>
    <property type="molecule type" value="Genomic_DNA"/>
</dbReference>
<dbReference type="AlphaFoldDB" id="A0A9E7U8A7"/>
<dbReference type="NCBIfam" id="NF037970">
    <property type="entry name" value="vanZ_1"/>
    <property type="match status" value="1"/>
</dbReference>
<dbReference type="RefSeq" id="WP_260593576.1">
    <property type="nucleotide sequence ID" value="NZ_CP104003.1"/>
</dbReference>
<proteinExistence type="predicted"/>
<keyword evidence="2" id="KW-1185">Reference proteome</keyword>
<protein>
    <submittedName>
        <fullName evidence="1">VanZ family protein</fullName>
    </submittedName>
</protein>
<evidence type="ECO:0000313" key="1">
    <source>
        <dbReference type="EMBL" id="UWM54556.1"/>
    </source>
</evidence>
<reference evidence="1" key="1">
    <citation type="submission" date="2022-09" db="EMBL/GenBank/DDBJ databases">
        <title>Diverse halophilic archaea isolated from saline environments.</title>
        <authorList>
            <person name="Cui H.-L."/>
        </authorList>
    </citation>
    <scope>NUCLEOTIDE SEQUENCE</scope>
    <source>
        <strain evidence="1">ZS-35-S2</strain>
    </source>
</reference>
<dbReference type="GeneID" id="74944924"/>
<name>A0A9E7U8A7_9EURY</name>
<sequence>MSTLERAAHAIAVGVPAGLLLVGSAVPLPPGRNPDFGWLGPDKFLHLAGHAWLTAALARAIEAEDGPTCRGAALAVALSVGYGLATERLQEAVPGRAFEWPDVLAGLLGSVLVVVAGRRRPRGP</sequence>
<organism evidence="1 2">
    <name type="scientific">Salinirubellus salinus</name>
    <dbReference type="NCBI Taxonomy" id="1364945"/>
    <lineage>
        <taxon>Archaea</taxon>
        <taxon>Methanobacteriati</taxon>
        <taxon>Methanobacteriota</taxon>
        <taxon>Stenosarchaea group</taxon>
        <taxon>Halobacteria</taxon>
        <taxon>Halobacteriales</taxon>
        <taxon>Natronomonadaceae</taxon>
        <taxon>Salinirubellus</taxon>
    </lineage>
</organism>
<dbReference type="KEGG" id="ssai:N0B31_20840"/>
<gene>
    <name evidence="1" type="ORF">N0B31_20840</name>
</gene>
<dbReference type="Proteomes" id="UP001057580">
    <property type="component" value="Chromosome"/>
</dbReference>
<evidence type="ECO:0000313" key="2">
    <source>
        <dbReference type="Proteomes" id="UP001057580"/>
    </source>
</evidence>